<reference evidence="3" key="1">
    <citation type="submission" date="2013-09" db="EMBL/GenBank/DDBJ databases">
        <title>The Genome Sequence of Anopheles culicifacies species A.</title>
        <authorList>
            <consortium name="The Broad Institute Genomics Platform"/>
            <person name="Neafsey D.E."/>
            <person name="Besansky N."/>
            <person name="Howell P."/>
            <person name="Walton C."/>
            <person name="Young S.K."/>
            <person name="Zeng Q."/>
            <person name="Gargeya S."/>
            <person name="Fitzgerald M."/>
            <person name="Haas B."/>
            <person name="Abouelleil A."/>
            <person name="Allen A.W."/>
            <person name="Alvarado L."/>
            <person name="Arachchi H.M."/>
            <person name="Berlin A.M."/>
            <person name="Chapman S.B."/>
            <person name="Gainer-Dewar J."/>
            <person name="Goldberg J."/>
            <person name="Griggs A."/>
            <person name="Gujja S."/>
            <person name="Hansen M."/>
            <person name="Howarth C."/>
            <person name="Imamovic A."/>
            <person name="Ireland A."/>
            <person name="Larimer J."/>
            <person name="McCowan C."/>
            <person name="Murphy C."/>
            <person name="Pearson M."/>
            <person name="Poon T.W."/>
            <person name="Priest M."/>
            <person name="Roberts A."/>
            <person name="Saif S."/>
            <person name="Shea T."/>
            <person name="Sisk P."/>
            <person name="Sykes S."/>
            <person name="Wortman J."/>
            <person name="Nusbaum C."/>
            <person name="Birren B."/>
        </authorList>
    </citation>
    <scope>NUCLEOTIDE SEQUENCE [LARGE SCALE GENOMIC DNA]</scope>
    <source>
        <strain evidence="3">A-37</strain>
    </source>
</reference>
<sequence>PEANGYGYYQQPSSYTPTAAGSQNVAVYGGNPNYYGVPGYEDHRSVSSRKDWNDNYLRWKWNKYYNSYYYPYPSGSGGGGGGGWSNRNGGIMFYNSKRRQDSVQPTDIKPETTTTQRPRKKKLFVPNVWG</sequence>
<organism evidence="2 3">
    <name type="scientific">Anopheles culicifacies</name>
    <dbReference type="NCBI Taxonomy" id="139723"/>
    <lineage>
        <taxon>Eukaryota</taxon>
        <taxon>Metazoa</taxon>
        <taxon>Ecdysozoa</taxon>
        <taxon>Arthropoda</taxon>
        <taxon>Hexapoda</taxon>
        <taxon>Insecta</taxon>
        <taxon>Pterygota</taxon>
        <taxon>Neoptera</taxon>
        <taxon>Endopterygota</taxon>
        <taxon>Diptera</taxon>
        <taxon>Nematocera</taxon>
        <taxon>Culicoidea</taxon>
        <taxon>Culicidae</taxon>
        <taxon>Anophelinae</taxon>
        <taxon>Anopheles</taxon>
        <taxon>culicifacies species complex</taxon>
    </lineage>
</organism>
<evidence type="ECO:0000313" key="3">
    <source>
        <dbReference type="Proteomes" id="UP000075883"/>
    </source>
</evidence>
<proteinExistence type="predicted"/>
<dbReference type="VEuPathDB" id="VectorBase:ACUA013698"/>
<reference evidence="2" key="2">
    <citation type="submission" date="2020-05" db="UniProtKB">
        <authorList>
            <consortium name="EnsemblMetazoa"/>
        </authorList>
    </citation>
    <scope>IDENTIFICATION</scope>
    <source>
        <strain evidence="2">A-37</strain>
    </source>
</reference>
<dbReference type="AlphaFoldDB" id="A0A182MAS2"/>
<dbReference type="Proteomes" id="UP000075883">
    <property type="component" value="Unassembled WGS sequence"/>
</dbReference>
<feature type="region of interest" description="Disordered" evidence="1">
    <location>
        <begin position="96"/>
        <end position="130"/>
    </location>
</feature>
<protein>
    <submittedName>
        <fullName evidence="2">Uncharacterized protein</fullName>
    </submittedName>
</protein>
<name>A0A182MAS2_9DIPT</name>
<keyword evidence="3" id="KW-1185">Reference proteome</keyword>
<dbReference type="EnsemblMetazoa" id="ACUA013698-RA">
    <property type="protein sequence ID" value="ACUA013698-PA"/>
    <property type="gene ID" value="ACUA013698"/>
</dbReference>
<evidence type="ECO:0000256" key="1">
    <source>
        <dbReference type="SAM" id="MobiDB-lite"/>
    </source>
</evidence>
<dbReference type="EMBL" id="AXCM01011616">
    <property type="status" value="NOT_ANNOTATED_CDS"/>
    <property type="molecule type" value="Genomic_DNA"/>
</dbReference>
<accession>A0A182MAS2</accession>
<evidence type="ECO:0000313" key="2">
    <source>
        <dbReference type="EnsemblMetazoa" id="ACUA013698-PA"/>
    </source>
</evidence>